<evidence type="ECO:0000313" key="2">
    <source>
        <dbReference type="Proteomes" id="UP000680038"/>
    </source>
</evidence>
<evidence type="ECO:0000313" key="1">
    <source>
        <dbReference type="EMBL" id="CAG4990026.1"/>
    </source>
</evidence>
<proteinExistence type="predicted"/>
<organism evidence="1 2">
    <name type="scientific">Dyadobacter helix</name>
    <dbReference type="NCBI Taxonomy" id="2822344"/>
    <lineage>
        <taxon>Bacteria</taxon>
        <taxon>Pseudomonadati</taxon>
        <taxon>Bacteroidota</taxon>
        <taxon>Cytophagia</taxon>
        <taxon>Cytophagales</taxon>
        <taxon>Spirosomataceae</taxon>
        <taxon>Dyadobacter</taxon>
    </lineage>
</organism>
<dbReference type="Proteomes" id="UP000680038">
    <property type="component" value="Unassembled WGS sequence"/>
</dbReference>
<name>A0A916J8C1_9BACT</name>
<sequence>MKSGSCIGPGLFSYLMGMTGKCNEALVFLNTGPLFGNSSFFESDD</sequence>
<comment type="caution">
    <text evidence="1">The sequence shown here is derived from an EMBL/GenBank/DDBJ whole genome shotgun (WGS) entry which is preliminary data.</text>
</comment>
<dbReference type="AlphaFoldDB" id="A0A916J8C1"/>
<dbReference type="EMBL" id="CAJRAF010000001">
    <property type="protein sequence ID" value="CAG4990026.1"/>
    <property type="molecule type" value="Genomic_DNA"/>
</dbReference>
<protein>
    <submittedName>
        <fullName evidence="1">Uncharacterized protein</fullName>
    </submittedName>
</protein>
<keyword evidence="2" id="KW-1185">Reference proteome</keyword>
<accession>A0A916J8C1</accession>
<reference evidence="1" key="1">
    <citation type="submission" date="2021-04" db="EMBL/GenBank/DDBJ databases">
        <authorList>
            <person name="Rodrigo-Torres L."/>
            <person name="Arahal R. D."/>
            <person name="Lucena T."/>
        </authorList>
    </citation>
    <scope>NUCLEOTIDE SEQUENCE</scope>
    <source>
        <strain evidence="1">CECT 9275</strain>
    </source>
</reference>
<gene>
    <name evidence="1" type="ORF">DYBT9275_00431</name>
</gene>